<protein>
    <submittedName>
        <fullName evidence="2">Uncharacterized protein</fullName>
    </submittedName>
</protein>
<evidence type="ECO:0000256" key="1">
    <source>
        <dbReference type="SAM" id="MobiDB-lite"/>
    </source>
</evidence>
<dbReference type="EMBL" id="JASPKY010000988">
    <property type="protein sequence ID" value="KAK9679710.1"/>
    <property type="molecule type" value="Genomic_DNA"/>
</dbReference>
<gene>
    <name evidence="2" type="ORF">QE152_g39783</name>
</gene>
<accession>A0AAW1HTR7</accession>
<evidence type="ECO:0000313" key="2">
    <source>
        <dbReference type="EMBL" id="KAK9679710.1"/>
    </source>
</evidence>
<dbReference type="Proteomes" id="UP001458880">
    <property type="component" value="Unassembled WGS sequence"/>
</dbReference>
<proteinExistence type="predicted"/>
<feature type="region of interest" description="Disordered" evidence="1">
    <location>
        <begin position="69"/>
        <end position="91"/>
    </location>
</feature>
<comment type="caution">
    <text evidence="2">The sequence shown here is derived from an EMBL/GenBank/DDBJ whole genome shotgun (WGS) entry which is preliminary data.</text>
</comment>
<reference evidence="2 3" key="1">
    <citation type="journal article" date="2024" name="BMC Genomics">
        <title>De novo assembly and annotation of Popillia japonica's genome with initial clues to its potential as an invasive pest.</title>
        <authorList>
            <person name="Cucini C."/>
            <person name="Boschi S."/>
            <person name="Funari R."/>
            <person name="Cardaioli E."/>
            <person name="Iannotti N."/>
            <person name="Marturano G."/>
            <person name="Paoli F."/>
            <person name="Bruttini M."/>
            <person name="Carapelli A."/>
            <person name="Frati F."/>
            <person name="Nardi F."/>
        </authorList>
    </citation>
    <scope>NUCLEOTIDE SEQUENCE [LARGE SCALE GENOMIC DNA]</scope>
    <source>
        <strain evidence="2">DMR45628</strain>
    </source>
</reference>
<evidence type="ECO:0000313" key="3">
    <source>
        <dbReference type="Proteomes" id="UP001458880"/>
    </source>
</evidence>
<feature type="compositionally biased region" description="Polar residues" evidence="1">
    <location>
        <begin position="76"/>
        <end position="87"/>
    </location>
</feature>
<dbReference type="AlphaFoldDB" id="A0AAW1HTR7"/>
<organism evidence="2 3">
    <name type="scientific">Popillia japonica</name>
    <name type="common">Japanese beetle</name>
    <dbReference type="NCBI Taxonomy" id="7064"/>
    <lineage>
        <taxon>Eukaryota</taxon>
        <taxon>Metazoa</taxon>
        <taxon>Ecdysozoa</taxon>
        <taxon>Arthropoda</taxon>
        <taxon>Hexapoda</taxon>
        <taxon>Insecta</taxon>
        <taxon>Pterygota</taxon>
        <taxon>Neoptera</taxon>
        <taxon>Endopterygota</taxon>
        <taxon>Coleoptera</taxon>
        <taxon>Polyphaga</taxon>
        <taxon>Scarabaeiformia</taxon>
        <taxon>Scarabaeidae</taxon>
        <taxon>Rutelinae</taxon>
        <taxon>Popillia</taxon>
    </lineage>
</organism>
<name>A0AAW1HTR7_POPJA</name>
<sequence length="148" mass="16565">MSRRDLSVVQKVELWHKIKGHVNTSNRSLSEISKIAKTTIATIRANEREEISIVSASVECNKNVNEKEKMPKLTKRSANVNSQSLSETPVEIGEDINDDIVMKETGIQNDEIKAPLREAKNFDFDSAGEIEYLPVSLPEARNSIEKLG</sequence>
<keyword evidence="3" id="KW-1185">Reference proteome</keyword>